<evidence type="ECO:0000256" key="17">
    <source>
        <dbReference type="RuleBase" id="RU004278"/>
    </source>
</evidence>
<dbReference type="InterPro" id="IPR023424">
    <property type="entry name" value="OadG"/>
</dbReference>
<dbReference type="Proteomes" id="UP000294619">
    <property type="component" value="Unassembled WGS sequence"/>
</dbReference>
<dbReference type="GO" id="GO:0036376">
    <property type="term" value="P:sodium ion export across plasma membrane"/>
    <property type="evidence" value="ECO:0007669"/>
    <property type="project" value="InterPro"/>
</dbReference>
<reference evidence="19 21" key="2">
    <citation type="submission" date="2019-05" db="EMBL/GenBank/DDBJ databases">
        <title>Pasteurellaceae isolates from reptiles.</title>
        <authorList>
            <person name="Bojesen A.M."/>
            <person name="Lund E."/>
        </authorList>
    </citation>
    <scope>NUCLEOTIDE SEQUENCE [LARGE SCALE GENOMIC DNA]</scope>
    <source>
        <strain evidence="19 21">ELNT2x</strain>
    </source>
</reference>
<dbReference type="EC" id="7.2.4.2" evidence="16"/>
<keyword evidence="12 16" id="KW-0406">Ion transport</keyword>
<keyword evidence="8 16" id="KW-0812">Transmembrane</keyword>
<evidence type="ECO:0000313" key="20">
    <source>
        <dbReference type="Proteomes" id="UP000294619"/>
    </source>
</evidence>
<dbReference type="Proteomes" id="UP000305526">
    <property type="component" value="Unassembled WGS sequence"/>
</dbReference>
<comment type="subcellular location">
    <subcellularLocation>
        <location evidence="3 16 17">Cell membrane</location>
        <topology evidence="3 16 17">Single-pass membrane protein</topology>
    </subcellularLocation>
</comment>
<dbReference type="NCBIfam" id="NF002792">
    <property type="entry name" value="PRK02919.1"/>
    <property type="match status" value="1"/>
</dbReference>
<dbReference type="HAMAP" id="MF_00404">
    <property type="entry name" value="OadG"/>
    <property type="match status" value="1"/>
</dbReference>
<comment type="catalytic activity">
    <reaction evidence="15 16 17">
        <text>oxaloacetate + 2 Na(+)(in) + H(+) = pyruvate + 2 Na(+)(out) + CO2</text>
        <dbReference type="Rhea" id="RHEA:57724"/>
        <dbReference type="ChEBI" id="CHEBI:15361"/>
        <dbReference type="ChEBI" id="CHEBI:15378"/>
        <dbReference type="ChEBI" id="CHEBI:16452"/>
        <dbReference type="ChEBI" id="CHEBI:16526"/>
        <dbReference type="ChEBI" id="CHEBI:29101"/>
        <dbReference type="EC" id="7.2.4.2"/>
    </reaction>
</comment>
<comment type="cofactor">
    <cofactor evidence="1 16 17">
        <name>Na(+)</name>
        <dbReference type="ChEBI" id="CHEBI:29101"/>
    </cofactor>
</comment>
<keyword evidence="21" id="KW-1185">Reference proteome</keyword>
<evidence type="ECO:0000256" key="9">
    <source>
        <dbReference type="ARBA" id="ARBA00022967"/>
    </source>
</evidence>
<dbReference type="NCBIfam" id="TIGR01195">
    <property type="entry name" value="oadG_fam"/>
    <property type="match status" value="1"/>
</dbReference>
<dbReference type="GO" id="GO:0015081">
    <property type="term" value="F:sodium ion transmembrane transporter activity"/>
    <property type="evidence" value="ECO:0007669"/>
    <property type="project" value="UniProtKB-UniRule"/>
</dbReference>
<feature type="transmembrane region" description="Helical" evidence="16 17">
    <location>
        <begin position="12"/>
        <end position="32"/>
    </location>
</feature>
<dbReference type="RefSeq" id="WP_132966833.1">
    <property type="nucleotide sequence ID" value="NZ_LEKL01000064.1"/>
</dbReference>
<reference evidence="18 20" key="1">
    <citation type="submission" date="2019-03" db="EMBL/GenBank/DDBJ databases">
        <title>Genomic Encyclopedia of Type Strains, Phase IV (KMG-IV): sequencing the most valuable type-strain genomes for metagenomic binning, comparative biology and taxonomic classification.</title>
        <authorList>
            <person name="Goeker M."/>
        </authorList>
    </citation>
    <scope>NUCLEOTIDE SEQUENCE [LARGE SCALE GENOMIC DNA]</scope>
    <source>
        <strain evidence="18 20">DSM 28140</strain>
    </source>
</reference>
<keyword evidence="13 16" id="KW-0472">Membrane</keyword>
<keyword evidence="7 16" id="KW-1003">Cell membrane</keyword>
<evidence type="ECO:0000313" key="21">
    <source>
        <dbReference type="Proteomes" id="UP000305526"/>
    </source>
</evidence>
<keyword evidence="10 16" id="KW-1133">Transmembrane helix</keyword>
<evidence type="ECO:0000256" key="15">
    <source>
        <dbReference type="ARBA" id="ARBA00048176"/>
    </source>
</evidence>
<comment type="similarity">
    <text evidence="4 16 17">Belongs to the OadG family.</text>
</comment>
<evidence type="ECO:0000256" key="14">
    <source>
        <dbReference type="ARBA" id="ARBA00023201"/>
    </source>
</evidence>
<evidence type="ECO:0000256" key="3">
    <source>
        <dbReference type="ARBA" id="ARBA00004162"/>
    </source>
</evidence>
<evidence type="ECO:0000256" key="7">
    <source>
        <dbReference type="ARBA" id="ARBA00022475"/>
    </source>
</evidence>
<comment type="subunit">
    <text evidence="5 16">Heterotrimer of an alpha, a beta and a gamma subunit.</text>
</comment>
<evidence type="ECO:0000256" key="13">
    <source>
        <dbReference type="ARBA" id="ARBA00023136"/>
    </source>
</evidence>
<evidence type="ECO:0000256" key="16">
    <source>
        <dbReference type="HAMAP-Rule" id="MF_00404"/>
    </source>
</evidence>
<dbReference type="GO" id="GO:0015451">
    <property type="term" value="F:decarboxylation-driven active transmembrane transporter activity"/>
    <property type="evidence" value="ECO:0007669"/>
    <property type="project" value="UniProtKB-EC"/>
</dbReference>
<dbReference type="GO" id="GO:0008948">
    <property type="term" value="F:oxaloacetate decarboxylase activity"/>
    <property type="evidence" value="ECO:0007669"/>
    <property type="project" value="UniProtKB-UniRule"/>
</dbReference>
<sequence length="88" mass="9757">MTAAELMAEGIALMVSGMGFVLLFLCILIVAIRLMSYLVNRFFPESMSTNPHFSAPKQANLTLSTAQDELDVLRPVIVAAIAHHRRQR</sequence>
<evidence type="ECO:0000256" key="8">
    <source>
        <dbReference type="ARBA" id="ARBA00022692"/>
    </source>
</evidence>
<gene>
    <name evidence="16" type="primary">oadG</name>
    <name evidence="18" type="ORF">EDC16_105215</name>
    <name evidence="19" type="ORF">FHQ21_06340</name>
</gene>
<dbReference type="GO" id="GO:0005886">
    <property type="term" value="C:plasma membrane"/>
    <property type="evidence" value="ECO:0007669"/>
    <property type="project" value="UniProtKB-SubCell"/>
</dbReference>
<proteinExistence type="inferred from homology"/>
<comment type="function">
    <text evidence="2 16 17">Catalyzes the decarboxylation of oxaloacetate coupled to Na(+) translocation.</text>
</comment>
<evidence type="ECO:0000256" key="6">
    <source>
        <dbReference type="ARBA" id="ARBA00022448"/>
    </source>
</evidence>
<comment type="caution">
    <text evidence="18">The sequence shown here is derived from an EMBL/GenBank/DDBJ whole genome shotgun (WGS) entry which is preliminary data.</text>
</comment>
<evidence type="ECO:0000313" key="18">
    <source>
        <dbReference type="EMBL" id="TCV87296.1"/>
    </source>
</evidence>
<evidence type="ECO:0000256" key="12">
    <source>
        <dbReference type="ARBA" id="ARBA00023065"/>
    </source>
</evidence>
<evidence type="ECO:0000256" key="2">
    <source>
        <dbReference type="ARBA" id="ARBA00003002"/>
    </source>
</evidence>
<evidence type="ECO:0000256" key="11">
    <source>
        <dbReference type="ARBA" id="ARBA00023053"/>
    </source>
</evidence>
<keyword evidence="14 16" id="KW-0739">Sodium transport</keyword>
<keyword evidence="9 16" id="KW-1278">Translocase</keyword>
<dbReference type="AlphaFoldDB" id="A0A4R3Y661"/>
<keyword evidence="6 16" id="KW-0813">Transport</keyword>
<protein>
    <recommendedName>
        <fullName evidence="16">Probable oxaloacetate decarboxylase gamma chain</fullName>
        <ecNumber evidence="16">7.2.4.2</ecNumber>
    </recommendedName>
</protein>
<accession>A0A4R3Y661</accession>
<evidence type="ECO:0000256" key="4">
    <source>
        <dbReference type="ARBA" id="ARBA00005844"/>
    </source>
</evidence>
<dbReference type="EMBL" id="SMCP01000005">
    <property type="protein sequence ID" value="TCV87296.1"/>
    <property type="molecule type" value="Genomic_DNA"/>
</dbReference>
<evidence type="ECO:0000313" key="19">
    <source>
        <dbReference type="EMBL" id="TNG91894.1"/>
    </source>
</evidence>
<dbReference type="Pfam" id="PF04277">
    <property type="entry name" value="OAD_gamma"/>
    <property type="match status" value="1"/>
</dbReference>
<dbReference type="EMBL" id="VDGV01000045">
    <property type="protein sequence ID" value="TNG91894.1"/>
    <property type="molecule type" value="Genomic_DNA"/>
</dbReference>
<evidence type="ECO:0000256" key="10">
    <source>
        <dbReference type="ARBA" id="ARBA00022989"/>
    </source>
</evidence>
<evidence type="ECO:0000256" key="1">
    <source>
        <dbReference type="ARBA" id="ARBA00001959"/>
    </source>
</evidence>
<name>A0A4R3Y661_9PAST</name>
<keyword evidence="11 16" id="KW-0915">Sodium</keyword>
<organism evidence="18 20">
    <name type="scientific">Testudinibacter aquarius</name>
    <dbReference type="NCBI Taxonomy" id="1524974"/>
    <lineage>
        <taxon>Bacteria</taxon>
        <taxon>Pseudomonadati</taxon>
        <taxon>Pseudomonadota</taxon>
        <taxon>Gammaproteobacteria</taxon>
        <taxon>Pasteurellales</taxon>
        <taxon>Pasteurellaceae</taxon>
        <taxon>Testudinibacter</taxon>
    </lineage>
</organism>
<dbReference type="InterPro" id="IPR005899">
    <property type="entry name" value="Na_pump_deCOase"/>
</dbReference>
<evidence type="ECO:0000256" key="5">
    <source>
        <dbReference type="ARBA" id="ARBA00011869"/>
    </source>
</evidence>